<dbReference type="AlphaFoldDB" id="A0A6C0KMD6"/>
<dbReference type="EMBL" id="MN740912">
    <property type="protein sequence ID" value="QHU17498.1"/>
    <property type="molecule type" value="Genomic_DNA"/>
</dbReference>
<sequence length="261" mass="29208">MKYLNKIFVLFLIIVFMVGGYLYATGKLDDVFFPLEGMTTQDENGKPKAQPCPDLLIRRGNILLLYNSNAEMVEGVNPLPFYNLDEYINYLEIERKKGRDCPVLFLQHETTTQGEDVYRMRPNPFRMEPGLMPLSAAAAQNVVLPPRIPVPVMDANRDHPPYNAGNYAGFDPMGLTIGIYTKLDEIHDSTSKAPDGQSLSDNPMDPNWGGVLYTQGKVDSGKYDENNITKPIYSNTKNTAFIPGQFGHPPPPNELPPPVKE</sequence>
<protein>
    <submittedName>
        <fullName evidence="3">Uncharacterized protein</fullName>
    </submittedName>
</protein>
<accession>A0A6C0KMD6</accession>
<evidence type="ECO:0000313" key="3">
    <source>
        <dbReference type="EMBL" id="QHU17498.1"/>
    </source>
</evidence>
<proteinExistence type="predicted"/>
<feature type="transmembrane region" description="Helical" evidence="2">
    <location>
        <begin position="7"/>
        <end position="24"/>
    </location>
</feature>
<feature type="region of interest" description="Disordered" evidence="1">
    <location>
        <begin position="188"/>
        <end position="213"/>
    </location>
</feature>
<keyword evidence="2" id="KW-1133">Transmembrane helix</keyword>
<name>A0A6C0KMD6_9ZZZZ</name>
<feature type="region of interest" description="Disordered" evidence="1">
    <location>
        <begin position="239"/>
        <end position="261"/>
    </location>
</feature>
<organism evidence="3">
    <name type="scientific">viral metagenome</name>
    <dbReference type="NCBI Taxonomy" id="1070528"/>
    <lineage>
        <taxon>unclassified sequences</taxon>
        <taxon>metagenomes</taxon>
        <taxon>organismal metagenomes</taxon>
    </lineage>
</organism>
<keyword evidence="2" id="KW-0812">Transmembrane</keyword>
<reference evidence="3" key="1">
    <citation type="journal article" date="2020" name="Nature">
        <title>Giant virus diversity and host interactions through global metagenomics.</title>
        <authorList>
            <person name="Schulz F."/>
            <person name="Roux S."/>
            <person name="Paez-Espino D."/>
            <person name="Jungbluth S."/>
            <person name="Walsh D.A."/>
            <person name="Denef V.J."/>
            <person name="McMahon K.D."/>
            <person name="Konstantinidis K.T."/>
            <person name="Eloe-Fadrosh E.A."/>
            <person name="Kyrpides N.C."/>
            <person name="Woyke T."/>
        </authorList>
    </citation>
    <scope>NUCLEOTIDE SEQUENCE</scope>
    <source>
        <strain evidence="3">GVMAG-S-3300012000-57</strain>
    </source>
</reference>
<evidence type="ECO:0000256" key="2">
    <source>
        <dbReference type="SAM" id="Phobius"/>
    </source>
</evidence>
<evidence type="ECO:0000256" key="1">
    <source>
        <dbReference type="SAM" id="MobiDB-lite"/>
    </source>
</evidence>
<feature type="compositionally biased region" description="Pro residues" evidence="1">
    <location>
        <begin position="248"/>
        <end position="261"/>
    </location>
</feature>
<keyword evidence="2" id="KW-0472">Membrane</keyword>